<dbReference type="PANTHER" id="PTHR47467:SF1">
    <property type="entry name" value="WD40 REPEAT-CONTAINING PROTEIN"/>
    <property type="match status" value="1"/>
</dbReference>
<keyword evidence="2" id="KW-1185">Reference proteome</keyword>
<comment type="caution">
    <text evidence="1">The sequence shown here is derived from an EMBL/GenBank/DDBJ whole genome shotgun (WGS) entry which is preliminary data.</text>
</comment>
<dbReference type="SUPFAM" id="SSF50978">
    <property type="entry name" value="WD40 repeat-like"/>
    <property type="match status" value="1"/>
</dbReference>
<evidence type="ECO:0000313" key="1">
    <source>
        <dbReference type="EMBL" id="KAF9687076.1"/>
    </source>
</evidence>
<dbReference type="PANTHER" id="PTHR47467">
    <property type="entry name" value="OS01G0867200 PROTEIN"/>
    <property type="match status" value="1"/>
</dbReference>
<organism evidence="1 2">
    <name type="scientific">Salix dunnii</name>
    <dbReference type="NCBI Taxonomy" id="1413687"/>
    <lineage>
        <taxon>Eukaryota</taxon>
        <taxon>Viridiplantae</taxon>
        <taxon>Streptophyta</taxon>
        <taxon>Embryophyta</taxon>
        <taxon>Tracheophyta</taxon>
        <taxon>Spermatophyta</taxon>
        <taxon>Magnoliopsida</taxon>
        <taxon>eudicotyledons</taxon>
        <taxon>Gunneridae</taxon>
        <taxon>Pentapetalae</taxon>
        <taxon>rosids</taxon>
        <taxon>fabids</taxon>
        <taxon>Malpighiales</taxon>
        <taxon>Salicaceae</taxon>
        <taxon>Saliceae</taxon>
        <taxon>Salix</taxon>
    </lineage>
</organism>
<protein>
    <recommendedName>
        <fullName evidence="3">Transducin/WD40 repeat-like superfamily protein</fullName>
    </recommendedName>
</protein>
<name>A0A835TFS1_9ROSI</name>
<dbReference type="InterPro" id="IPR015943">
    <property type="entry name" value="WD40/YVTN_repeat-like_dom_sf"/>
</dbReference>
<evidence type="ECO:0008006" key="3">
    <source>
        <dbReference type="Google" id="ProtNLM"/>
    </source>
</evidence>
<accession>A0A835TFS1</accession>
<sequence>MRDLSHFHIPALFTHSSPYSLYLKLSMLCLALRSSLQVISSDDEYQYAVGFKSLKLELRYRQSIRTHDTLYRPSAASFLKVGKPDTCLPAATPKESSMVLEVRSLRKAAVPSTLIENPSPGNLQSTRLALHVNEDGSSCLVYIASGCDVYKLLIPMDNSSVRKGKESLLIPVQTQAMDSSSLNRCPHRSEIQSIALSETESPGYLVLGSVDDYGHLIVSKLDTSGKDIDQLTYSVLPRDSGVGEGSWAGLCFSRSQWSMAAVARSFCKSIDVYDQDIHVRSLHTLWYPSSLNFLENSGHGSENSILAVAEGCQLTLWDLRMKENGGCLQRISGSLGDIFYAVCSSSTGNVAVGGADRTVTIYDPRRLVVTIGLFGTVYGDRGFVYNSLGFSFLTSEVSFVTYDLWSPISRWVHCSKYEITGLAFSSLDPDYIYIQGVDYEVLCAQWKECKKVFSFRGDSNWLGFSKCCNRDVVGGWCDSGSIFMADVGVKESEINMVINL</sequence>
<dbReference type="Proteomes" id="UP000657918">
    <property type="component" value="Unassembled WGS sequence"/>
</dbReference>
<reference evidence="1 2" key="1">
    <citation type="submission" date="2020-10" db="EMBL/GenBank/DDBJ databases">
        <title>Plant Genome Project.</title>
        <authorList>
            <person name="Zhang R.-G."/>
        </authorList>
    </citation>
    <scope>NUCLEOTIDE SEQUENCE [LARGE SCALE GENOMIC DNA]</scope>
    <source>
        <strain evidence="1">FAFU-HL-1</strain>
        <tissue evidence="1">Leaf</tissue>
    </source>
</reference>
<dbReference type="Gene3D" id="2.130.10.10">
    <property type="entry name" value="YVTN repeat-like/Quinoprotein amine dehydrogenase"/>
    <property type="match status" value="1"/>
</dbReference>
<evidence type="ECO:0000313" key="2">
    <source>
        <dbReference type="Proteomes" id="UP000657918"/>
    </source>
</evidence>
<dbReference type="EMBL" id="JADGMS010000002">
    <property type="protein sequence ID" value="KAF9687076.1"/>
    <property type="molecule type" value="Genomic_DNA"/>
</dbReference>
<dbReference type="OrthoDB" id="1879717at2759"/>
<proteinExistence type="predicted"/>
<dbReference type="InterPro" id="IPR036322">
    <property type="entry name" value="WD40_repeat_dom_sf"/>
</dbReference>
<dbReference type="AlphaFoldDB" id="A0A835TFS1"/>
<gene>
    <name evidence="1" type="ORF">SADUNF_Sadunf02G0056200</name>
</gene>